<accession>A0A941DAQ3</accession>
<reference evidence="1 2" key="1">
    <citation type="submission" date="2021-04" db="EMBL/GenBank/DDBJ databases">
        <title>novel species isolated from subtropical streams in China.</title>
        <authorList>
            <person name="Lu H."/>
        </authorList>
    </citation>
    <scope>NUCLEOTIDE SEQUENCE [LARGE SCALE GENOMIC DNA]</scope>
    <source>
        <strain evidence="1 2">BYS107W</strain>
    </source>
</reference>
<dbReference type="EMBL" id="JAGSPM010000001">
    <property type="protein sequence ID" value="MBR7745209.1"/>
    <property type="molecule type" value="Genomic_DNA"/>
</dbReference>
<protein>
    <submittedName>
        <fullName evidence="1">Uncharacterized protein</fullName>
    </submittedName>
</protein>
<sequence>MLAPRSRKHTSCRFFDKPKMMNKMPNQAHSPEHFYADAAERTLRQFISAFWF</sequence>
<name>A0A941DAQ3_9BURK</name>
<evidence type="ECO:0000313" key="2">
    <source>
        <dbReference type="Proteomes" id="UP000680158"/>
    </source>
</evidence>
<proteinExistence type="predicted"/>
<evidence type="ECO:0000313" key="1">
    <source>
        <dbReference type="EMBL" id="MBR7745209.1"/>
    </source>
</evidence>
<dbReference type="AlphaFoldDB" id="A0A941DAQ3"/>
<dbReference type="RefSeq" id="WP_212682665.1">
    <property type="nucleotide sequence ID" value="NZ_JAGSPM010000001.1"/>
</dbReference>
<comment type="caution">
    <text evidence="1">The sequence shown here is derived from an EMBL/GenBank/DDBJ whole genome shotgun (WGS) entry which is preliminary data.</text>
</comment>
<keyword evidence="2" id="KW-1185">Reference proteome</keyword>
<gene>
    <name evidence="1" type="ORF">KDM92_01335</name>
</gene>
<dbReference type="Proteomes" id="UP000680158">
    <property type="component" value="Unassembled WGS sequence"/>
</dbReference>
<organism evidence="1 2">
    <name type="scientific">Undibacterium baiyunense</name>
    <dbReference type="NCBI Taxonomy" id="2828731"/>
    <lineage>
        <taxon>Bacteria</taxon>
        <taxon>Pseudomonadati</taxon>
        <taxon>Pseudomonadota</taxon>
        <taxon>Betaproteobacteria</taxon>
        <taxon>Burkholderiales</taxon>
        <taxon>Oxalobacteraceae</taxon>
        <taxon>Undibacterium</taxon>
    </lineage>
</organism>